<accession>A0ABV6YE30</accession>
<name>A0ABV6YE30_9HYPH</name>
<dbReference type="Gene3D" id="3.50.50.60">
    <property type="entry name" value="FAD/NAD(P)-binding domain"/>
    <property type="match status" value="1"/>
</dbReference>
<dbReference type="SUPFAM" id="SSF51905">
    <property type="entry name" value="FAD/NAD(P)-binding domain"/>
    <property type="match status" value="1"/>
</dbReference>
<organism evidence="1 2">
    <name type="scientific">Microvirga arabica</name>
    <dbReference type="NCBI Taxonomy" id="1128671"/>
    <lineage>
        <taxon>Bacteria</taxon>
        <taxon>Pseudomonadati</taxon>
        <taxon>Pseudomonadota</taxon>
        <taxon>Alphaproteobacteria</taxon>
        <taxon>Hyphomicrobiales</taxon>
        <taxon>Methylobacteriaceae</taxon>
        <taxon>Microvirga</taxon>
    </lineage>
</organism>
<evidence type="ECO:0000313" key="1">
    <source>
        <dbReference type="EMBL" id="MFC1459510.1"/>
    </source>
</evidence>
<dbReference type="Proteomes" id="UP001593940">
    <property type="component" value="Unassembled WGS sequence"/>
</dbReference>
<dbReference type="EMBL" id="JBHOMY010000118">
    <property type="protein sequence ID" value="MFC1459510.1"/>
    <property type="molecule type" value="Genomic_DNA"/>
</dbReference>
<comment type="caution">
    <text evidence="1">The sequence shown here is derived from an EMBL/GenBank/DDBJ whole genome shotgun (WGS) entry which is preliminary data.</text>
</comment>
<proteinExistence type="predicted"/>
<gene>
    <name evidence="1" type="ORF">ACETIH_22995</name>
</gene>
<evidence type="ECO:0008006" key="3">
    <source>
        <dbReference type="Google" id="ProtNLM"/>
    </source>
</evidence>
<reference evidence="1 2" key="1">
    <citation type="submission" date="2024-09" db="EMBL/GenBank/DDBJ databases">
        <title>Nodulacao em especies de Leguminosae Basais da Amazonia e Caracterizacao dos Rizobios e Bacterias Associadas aos Nodulos.</title>
        <authorList>
            <person name="Jambeiro I.C.A."/>
            <person name="Lopes I.S."/>
            <person name="Aguiar E.R.G.R."/>
            <person name="Santos A.F.J."/>
            <person name="Dos Santos J.M.F."/>
            <person name="Gross E."/>
        </authorList>
    </citation>
    <scope>NUCLEOTIDE SEQUENCE [LARGE SCALE GENOMIC DNA]</scope>
    <source>
        <strain evidence="1 2">BRUESC1165</strain>
    </source>
</reference>
<keyword evidence="2" id="KW-1185">Reference proteome</keyword>
<evidence type="ECO:0000313" key="2">
    <source>
        <dbReference type="Proteomes" id="UP001593940"/>
    </source>
</evidence>
<sequence>MDTATMASSAQPLTTQSTAFTRDILGRWVCNTLEEARNSTDPTRMRPDGRPQIEARDFDLIIVGGGTFGSILAEHASFRDKARAHRILVLEA</sequence>
<dbReference type="InterPro" id="IPR036188">
    <property type="entry name" value="FAD/NAD-bd_sf"/>
</dbReference>
<feature type="non-terminal residue" evidence="1">
    <location>
        <position position="92"/>
    </location>
</feature>
<protein>
    <recommendedName>
        <fullName evidence="3">Glucose-methanol-choline oxidoreductase N-terminal domain-containing protein</fullName>
    </recommendedName>
</protein>